<name>A0A640KVM1_LEITA</name>
<protein>
    <submittedName>
        <fullName evidence="2">Uncharacterized protein</fullName>
    </submittedName>
</protein>
<feature type="region of interest" description="Disordered" evidence="1">
    <location>
        <begin position="74"/>
        <end position="111"/>
    </location>
</feature>
<dbReference type="VEuPathDB" id="TriTrypDB:LtaPh_3223200"/>
<reference evidence="2" key="1">
    <citation type="submission" date="2019-11" db="EMBL/GenBank/DDBJ databases">
        <title>Leishmania tarentolae CDS.</title>
        <authorList>
            <person name="Goto Y."/>
            <person name="Yamagishi J."/>
        </authorList>
    </citation>
    <scope>NUCLEOTIDE SEQUENCE [LARGE SCALE GENOMIC DNA]</scope>
    <source>
        <strain evidence="2">Parrot Tar II</strain>
    </source>
</reference>
<evidence type="ECO:0000313" key="2">
    <source>
        <dbReference type="EMBL" id="GET91559.1"/>
    </source>
</evidence>
<dbReference type="Proteomes" id="UP000419144">
    <property type="component" value="Unassembled WGS sequence"/>
</dbReference>
<dbReference type="EMBL" id="BLBS01000048">
    <property type="protein sequence ID" value="GET91559.1"/>
    <property type="molecule type" value="Genomic_DNA"/>
</dbReference>
<evidence type="ECO:0000313" key="3">
    <source>
        <dbReference type="Proteomes" id="UP000419144"/>
    </source>
</evidence>
<sequence length="1021" mass="110530">MKVNIKAVSHALDSILAAEKFPLEKAHSPSVPRQALLSSKSIPVEAPEISLLNSASGAWGEIVPVIESSASGIKPAQRVQSFPNDGQEKKSLTTKTERKGRSPKITTLHAPQNSKLNGSVKKAGTALADLLEYLKNAELVAFKVVEATGVDVASALPTPKNIGQWISQSRLPSKSWVTSTSLSHKACVLFELEDRLDMQKRREFLSAVPSSRGGLLAEGNTCTYVVQDFVAALVVETAAERQSIHLNSSDIADQERQIFNVSIETSSCRSGEFVTAASTSATPGTLTSLKIPGTLLNTFVRITISLPWSGPGTELIKVRAVCFFRSDSWTAEKVAPVQRSHSSLKGEVQGILQANGKGSPQDPQSVSEAVQEKDVEKTERTQPVQLSLRKREHEINDEGVAPFALSEHNIDADVADFVKAVALARSRQDSAIRKLSTFHGRCTVEYDWLLDTLVDASIEKHDSSGKASIPKADTEAPVLEYVHTIQAWNKAPALSVDAAVAYCLSETTSFSVSTIFATGLFSHEAQNHLSQPFKLHFFVVSPSDGIGQSSEQAYSPGVCLPPVHLLSGIASQAALLGCTTELLFTCPTNNGFGCALRTHNCASGAKDAHCKLIFVVPAQSSRVMNEDGVTGVTKCLLCTSLSIFCEPFDKRGIRLSQGCPFYSQSTFQCAKPCGALRLLIDGTRSFDALLPVLVEWAKVSGILRYYGSASQRTLQLLFFPSWLMKSDEVEESGVFSEPRHEAQWAGLNLRLSALWKKNTNEVDSVADDIVGLEAEYHCPATYVWQSRRGALRLVLTDAHFMEYLSCVDGFVAPSPLVSLATSYYGKEVEGALPTLPLTTLCEAPWMTLLEAAERLRKKSTTPVAALGKDVYADFYALRHRVTVSFAFHILSTAFKRGWARVSAAIPLCEGRIRDATLEFQNAHGPPLGEEVNGGNGMCGALGVLDEDAFMDTLFQWQYPFPNVVVLHCTNVLSAARPIPAPTSTPTVCASSSGVGEGVLSLFSEEVLRFFIPVSKVDEALS</sequence>
<proteinExistence type="predicted"/>
<organism evidence="2 3">
    <name type="scientific">Leishmania tarentolae</name>
    <name type="common">Sauroleishmania tarentolae</name>
    <dbReference type="NCBI Taxonomy" id="5689"/>
    <lineage>
        <taxon>Eukaryota</taxon>
        <taxon>Discoba</taxon>
        <taxon>Euglenozoa</taxon>
        <taxon>Kinetoplastea</taxon>
        <taxon>Metakinetoplastina</taxon>
        <taxon>Trypanosomatida</taxon>
        <taxon>Trypanosomatidae</taxon>
        <taxon>Leishmaniinae</taxon>
        <taxon>Leishmania</taxon>
        <taxon>lizard Leishmania</taxon>
    </lineage>
</organism>
<feature type="compositionally biased region" description="Polar residues" evidence="1">
    <location>
        <begin position="356"/>
        <end position="368"/>
    </location>
</feature>
<dbReference type="AlphaFoldDB" id="A0A640KVM1"/>
<gene>
    <name evidence="2" type="ORF">LtaPh_3223200</name>
</gene>
<dbReference type="OrthoDB" id="272958at2759"/>
<accession>A0A640KVM1</accession>
<feature type="compositionally biased region" description="Basic and acidic residues" evidence="1">
    <location>
        <begin position="86"/>
        <end position="100"/>
    </location>
</feature>
<feature type="region of interest" description="Disordered" evidence="1">
    <location>
        <begin position="353"/>
        <end position="385"/>
    </location>
</feature>
<comment type="caution">
    <text evidence="2">The sequence shown here is derived from an EMBL/GenBank/DDBJ whole genome shotgun (WGS) entry which is preliminary data.</text>
</comment>
<evidence type="ECO:0000256" key="1">
    <source>
        <dbReference type="SAM" id="MobiDB-lite"/>
    </source>
</evidence>
<feature type="compositionally biased region" description="Basic and acidic residues" evidence="1">
    <location>
        <begin position="370"/>
        <end position="380"/>
    </location>
</feature>
<keyword evidence="3" id="KW-1185">Reference proteome</keyword>